<dbReference type="HAMAP" id="MF_01659">
    <property type="entry name" value="MenD"/>
    <property type="match status" value="1"/>
</dbReference>
<keyword evidence="6" id="KW-0474">Menaquinone biosynthesis</keyword>
<comment type="catalytic activity">
    <reaction evidence="6">
        <text>isochorismate + 2-oxoglutarate + H(+) = 5-enolpyruvoyl-6-hydroxy-2-succinyl-cyclohex-3-ene-1-carboxylate + CO2</text>
        <dbReference type="Rhea" id="RHEA:25593"/>
        <dbReference type="ChEBI" id="CHEBI:15378"/>
        <dbReference type="ChEBI" id="CHEBI:16526"/>
        <dbReference type="ChEBI" id="CHEBI:16810"/>
        <dbReference type="ChEBI" id="CHEBI:29780"/>
        <dbReference type="ChEBI" id="CHEBI:58818"/>
        <dbReference type="EC" id="2.2.1.9"/>
    </reaction>
</comment>
<dbReference type="PANTHER" id="PTHR42916:SF1">
    <property type="entry name" value="PROTEIN PHYLLO, CHLOROPLASTIC"/>
    <property type="match status" value="1"/>
</dbReference>
<keyword evidence="5 6" id="KW-0464">Manganese</keyword>
<evidence type="ECO:0000256" key="2">
    <source>
        <dbReference type="ARBA" id="ARBA00022723"/>
    </source>
</evidence>
<evidence type="ECO:0000313" key="9">
    <source>
        <dbReference type="Proteomes" id="UP000216533"/>
    </source>
</evidence>
<accession>A0A255E7F7</accession>
<comment type="similarity">
    <text evidence="6">Belongs to the TPP enzyme family. MenD subfamily.</text>
</comment>
<dbReference type="SUPFAM" id="SSF52518">
    <property type="entry name" value="Thiamin diphosphate-binding fold (THDP-binding)"/>
    <property type="match status" value="2"/>
</dbReference>
<dbReference type="GO" id="GO:0030145">
    <property type="term" value="F:manganese ion binding"/>
    <property type="evidence" value="ECO:0007669"/>
    <property type="project" value="UniProtKB-UniRule"/>
</dbReference>
<protein>
    <recommendedName>
        <fullName evidence="6">2-succinyl-5-enolpyruvyl-6-hydroxy-3-cyclohexene-1-carboxylate synthase</fullName>
        <shortName evidence="6">SEPHCHC synthase</shortName>
        <ecNumber evidence="6">2.2.1.9</ecNumber>
    </recommendedName>
    <alternativeName>
        <fullName evidence="6">Menaquinone biosynthesis protein MenD</fullName>
    </alternativeName>
</protein>
<evidence type="ECO:0000256" key="4">
    <source>
        <dbReference type="ARBA" id="ARBA00023052"/>
    </source>
</evidence>
<dbReference type="UniPathway" id="UPA00079"/>
<evidence type="ECO:0000256" key="6">
    <source>
        <dbReference type="HAMAP-Rule" id="MF_01659"/>
    </source>
</evidence>
<dbReference type="GO" id="GO:0030976">
    <property type="term" value="F:thiamine pyrophosphate binding"/>
    <property type="evidence" value="ECO:0007669"/>
    <property type="project" value="UniProtKB-UniRule"/>
</dbReference>
<dbReference type="Gene3D" id="3.40.50.1220">
    <property type="entry name" value="TPP-binding domain"/>
    <property type="match status" value="1"/>
</dbReference>
<dbReference type="RefSeq" id="WP_094450701.1">
    <property type="nucleotide sequence ID" value="NZ_NMVI01000016.1"/>
</dbReference>
<dbReference type="InterPro" id="IPR029061">
    <property type="entry name" value="THDP-binding"/>
</dbReference>
<dbReference type="InterPro" id="IPR012001">
    <property type="entry name" value="Thiamin_PyroP_enz_TPP-bd_dom"/>
</dbReference>
<keyword evidence="3 6" id="KW-0460">Magnesium</keyword>
<evidence type="ECO:0000256" key="3">
    <source>
        <dbReference type="ARBA" id="ARBA00022842"/>
    </source>
</evidence>
<proteinExistence type="inferred from homology"/>
<comment type="subunit">
    <text evidence="6">Homodimer.</text>
</comment>
<dbReference type="InterPro" id="IPR004433">
    <property type="entry name" value="MenaQ_synth_MenD"/>
</dbReference>
<dbReference type="PIRSF" id="PIRSF004983">
    <property type="entry name" value="MenD"/>
    <property type="match status" value="1"/>
</dbReference>
<sequence>MSAAEVARRIIGRLLAQGVEHVVVAPGSRSGGLALAAAAAESAGRLRLSVRLDERDAGFFAVGAARAGGAPVAVVTTSGTAVGNLLPAVMEAAHAGVPLVLVTADRPLVDHESGANQTTRQSGIFARFVRGEATLPDTADAAAVDHHVTRLVALAAGTRTSQPGPVQLNLALAMPLFEDGPLDPPELAARMVSGAGQPAPVELPLGKATVIVAGDGPPAVGAAAAELAAVTGWPLLAEPTSNARHSAAAVGAYRLLLGAGAGAEIERVVVLGRPTLSRPVSALLARPDVELVVVTGAAEWSDPGHRASVVASGVVAEADPAALGEQWRAWDREWQERRGEAVDPGSGVAVADALWRGLRAGARLMVGSSNPIRDLDLAGRREGELAAYANRGLAGIDGVVATAAGVAASAGAGVDTHLVVGDLSLLHSSGGLWLNPHEERPRLRIWLFDDDGGSIFHGLEQGADAYTAHFERVFGTPHGADLLGLATSLGWAARTAEPEEVAGLAATPVSGPELVRIPLGRADRRAEAARLAGLAADVLG</sequence>
<dbReference type="GO" id="GO:0009234">
    <property type="term" value="P:menaquinone biosynthetic process"/>
    <property type="evidence" value="ECO:0007669"/>
    <property type="project" value="UniProtKB-UniRule"/>
</dbReference>
<gene>
    <name evidence="6 8" type="primary">menD</name>
    <name evidence="8" type="ORF">CGZ92_07115</name>
</gene>
<comment type="pathway">
    <text evidence="6">Quinol/quinone metabolism; menaquinone biosynthesis.</text>
</comment>
<dbReference type="EC" id="2.2.1.9" evidence="6"/>
<dbReference type="PANTHER" id="PTHR42916">
    <property type="entry name" value="2-SUCCINYL-5-ENOLPYRUVYL-6-HYDROXY-3-CYCLOHEXENE-1-CARBOXYLATE SYNTHASE"/>
    <property type="match status" value="1"/>
</dbReference>
<organism evidence="8 9">
    <name type="scientific">Parenemella sanctibonifatiensis</name>
    <dbReference type="NCBI Taxonomy" id="2016505"/>
    <lineage>
        <taxon>Bacteria</taxon>
        <taxon>Bacillati</taxon>
        <taxon>Actinomycetota</taxon>
        <taxon>Actinomycetes</taxon>
        <taxon>Propionibacteriales</taxon>
        <taxon>Propionibacteriaceae</taxon>
        <taxon>Parenemella</taxon>
    </lineage>
</organism>
<dbReference type="AlphaFoldDB" id="A0A255E7F7"/>
<keyword evidence="2 6" id="KW-0479">Metal-binding</keyword>
<keyword evidence="4 6" id="KW-0786">Thiamine pyrophosphate</keyword>
<dbReference type="UniPathway" id="UPA01057">
    <property type="reaction ID" value="UER00164"/>
</dbReference>
<dbReference type="NCBIfam" id="TIGR00173">
    <property type="entry name" value="menD"/>
    <property type="match status" value="1"/>
</dbReference>
<comment type="function">
    <text evidence="6">Catalyzes the thiamine diphosphate-dependent decarboxylation of 2-oxoglutarate and the subsequent addition of the resulting succinic semialdehyde-thiamine pyrophosphate anion to isochorismate to yield 2-succinyl-5-enolpyruvyl-6-hydroxy-3-cyclohexene-1-carboxylate (SEPHCHC).</text>
</comment>
<name>A0A255E7F7_9ACTN</name>
<evidence type="ECO:0000256" key="1">
    <source>
        <dbReference type="ARBA" id="ARBA00022679"/>
    </source>
</evidence>
<dbReference type="Gene3D" id="3.40.50.970">
    <property type="match status" value="2"/>
</dbReference>
<comment type="cofactor">
    <cofactor evidence="6">
        <name>thiamine diphosphate</name>
        <dbReference type="ChEBI" id="CHEBI:58937"/>
    </cofactor>
    <text evidence="6">Binds 1 thiamine pyrophosphate per subunit.</text>
</comment>
<evidence type="ECO:0000313" key="8">
    <source>
        <dbReference type="EMBL" id="OYN87479.1"/>
    </source>
</evidence>
<evidence type="ECO:0000259" key="7">
    <source>
        <dbReference type="Pfam" id="PF02776"/>
    </source>
</evidence>
<comment type="pathway">
    <text evidence="6">Quinol/quinone metabolism; 1,4-dihydroxy-2-naphthoate biosynthesis; 1,4-dihydroxy-2-naphthoate from chorismate: step 2/7.</text>
</comment>
<evidence type="ECO:0000256" key="5">
    <source>
        <dbReference type="ARBA" id="ARBA00023211"/>
    </source>
</evidence>
<dbReference type="Pfam" id="PF02776">
    <property type="entry name" value="TPP_enzyme_N"/>
    <property type="match status" value="1"/>
</dbReference>
<dbReference type="GO" id="GO:0070204">
    <property type="term" value="F:2-succinyl-5-enolpyruvyl-6-hydroxy-3-cyclohexene-1-carboxylic-acid synthase activity"/>
    <property type="evidence" value="ECO:0007669"/>
    <property type="project" value="UniProtKB-UniRule"/>
</dbReference>
<feature type="domain" description="Thiamine pyrophosphate enzyme N-terminal TPP-binding" evidence="7">
    <location>
        <begin position="6"/>
        <end position="118"/>
    </location>
</feature>
<keyword evidence="1 6" id="KW-0808">Transferase</keyword>
<comment type="caution">
    <text evidence="8">The sequence shown here is derived from an EMBL/GenBank/DDBJ whole genome shotgun (WGS) entry which is preliminary data.</text>
</comment>
<comment type="cofactor">
    <cofactor evidence="6">
        <name>Mg(2+)</name>
        <dbReference type="ChEBI" id="CHEBI:18420"/>
    </cofactor>
    <cofactor evidence="6">
        <name>Mn(2+)</name>
        <dbReference type="ChEBI" id="CHEBI:29035"/>
    </cofactor>
</comment>
<dbReference type="GO" id="GO:0000287">
    <property type="term" value="F:magnesium ion binding"/>
    <property type="evidence" value="ECO:0007669"/>
    <property type="project" value="UniProtKB-UniRule"/>
</dbReference>
<reference evidence="8 9" key="1">
    <citation type="submission" date="2017-07" db="EMBL/GenBank/DDBJ databases">
        <title>Draft whole genome sequences of clinical Proprionibacteriaceae strains.</title>
        <authorList>
            <person name="Bernier A.-M."/>
            <person name="Bernard K."/>
            <person name="Domingo M.-C."/>
        </authorList>
    </citation>
    <scope>NUCLEOTIDE SEQUENCE [LARGE SCALE GENOMIC DNA]</scope>
    <source>
        <strain evidence="8 9">NML 160184</strain>
    </source>
</reference>
<dbReference type="EMBL" id="NMVI01000016">
    <property type="protein sequence ID" value="OYN87479.1"/>
    <property type="molecule type" value="Genomic_DNA"/>
</dbReference>
<dbReference type="Proteomes" id="UP000216533">
    <property type="component" value="Unassembled WGS sequence"/>
</dbReference>